<keyword evidence="7" id="KW-1185">Reference proteome</keyword>
<evidence type="ECO:0000313" key="6">
    <source>
        <dbReference type="EMBL" id="MWB78931.1"/>
    </source>
</evidence>
<dbReference type="Gene3D" id="1.20.120.1630">
    <property type="match status" value="1"/>
</dbReference>
<accession>A0A844W7U1</accession>
<proteinExistence type="predicted"/>
<evidence type="ECO:0000256" key="1">
    <source>
        <dbReference type="ARBA" id="ARBA00004127"/>
    </source>
</evidence>
<reference evidence="6 7" key="1">
    <citation type="submission" date="2019-11" db="EMBL/GenBank/DDBJ databases">
        <title>Pseudooceanicola pacifica sp. nov., isolated from deep-sea sediment of the Pacific Ocean.</title>
        <authorList>
            <person name="Lyu L."/>
        </authorList>
    </citation>
    <scope>NUCLEOTIDE SEQUENCE [LARGE SCALE GENOMIC DNA]</scope>
    <source>
        <strain evidence="6 7">216_PA32_1</strain>
    </source>
</reference>
<evidence type="ECO:0000256" key="4">
    <source>
        <dbReference type="ARBA" id="ARBA00023136"/>
    </source>
</evidence>
<dbReference type="PANTHER" id="PTHR12714:SF24">
    <property type="entry name" value="SLR1182 PROTEIN"/>
    <property type="match status" value="1"/>
</dbReference>
<dbReference type="AlphaFoldDB" id="A0A844W7U1"/>
<keyword evidence="2 5" id="KW-0812">Transmembrane</keyword>
<dbReference type="EMBL" id="WNXQ01000007">
    <property type="protein sequence ID" value="MWB78931.1"/>
    <property type="molecule type" value="Genomic_DNA"/>
</dbReference>
<keyword evidence="6" id="KW-0808">Transferase</keyword>
<sequence>MPPVWLASFLALAWAQKRWLPSGLDLGEAWPAFLGGLLVGGGVLLLALAAMEIRRHRTTIIPRREASALVTTGIYRRSRNPIYLGDTMILLGMICYWEAILSLALVPVFVWSIEMRFIVPEEDHLRRKFRMDFARYCQNTRRWV</sequence>
<dbReference type="Pfam" id="PF04191">
    <property type="entry name" value="PEMT"/>
    <property type="match status" value="1"/>
</dbReference>
<comment type="subcellular location">
    <subcellularLocation>
        <location evidence="1">Endomembrane system</location>
        <topology evidence="1">Multi-pass membrane protein</topology>
    </subcellularLocation>
</comment>
<evidence type="ECO:0000256" key="2">
    <source>
        <dbReference type="ARBA" id="ARBA00022692"/>
    </source>
</evidence>
<feature type="transmembrane region" description="Helical" evidence="5">
    <location>
        <begin position="31"/>
        <end position="51"/>
    </location>
</feature>
<evidence type="ECO:0000256" key="3">
    <source>
        <dbReference type="ARBA" id="ARBA00022989"/>
    </source>
</evidence>
<dbReference type="Proteomes" id="UP000443843">
    <property type="component" value="Unassembled WGS sequence"/>
</dbReference>
<keyword evidence="4 5" id="KW-0472">Membrane</keyword>
<feature type="transmembrane region" description="Helical" evidence="5">
    <location>
        <begin position="87"/>
        <end position="113"/>
    </location>
</feature>
<keyword evidence="3 5" id="KW-1133">Transmembrane helix</keyword>
<name>A0A844W7U1_9RHOB</name>
<evidence type="ECO:0000313" key="7">
    <source>
        <dbReference type="Proteomes" id="UP000443843"/>
    </source>
</evidence>
<dbReference type="InterPro" id="IPR007318">
    <property type="entry name" value="Phopholipid_MeTrfase"/>
</dbReference>
<keyword evidence="6" id="KW-0489">Methyltransferase</keyword>
<organism evidence="6 7">
    <name type="scientific">Pseudooceanicola pacificus</name>
    <dbReference type="NCBI Taxonomy" id="2676438"/>
    <lineage>
        <taxon>Bacteria</taxon>
        <taxon>Pseudomonadati</taxon>
        <taxon>Pseudomonadota</taxon>
        <taxon>Alphaproteobacteria</taxon>
        <taxon>Rhodobacterales</taxon>
        <taxon>Paracoccaceae</taxon>
        <taxon>Pseudooceanicola</taxon>
    </lineage>
</organism>
<gene>
    <name evidence="6" type="ORF">GLS40_12900</name>
</gene>
<dbReference type="GO" id="GO:0008168">
    <property type="term" value="F:methyltransferase activity"/>
    <property type="evidence" value="ECO:0007669"/>
    <property type="project" value="UniProtKB-KW"/>
</dbReference>
<protein>
    <submittedName>
        <fullName evidence="6">Isoprenylcysteine carboxylmethyltransferase family protein</fullName>
    </submittedName>
</protein>
<comment type="caution">
    <text evidence="6">The sequence shown here is derived from an EMBL/GenBank/DDBJ whole genome shotgun (WGS) entry which is preliminary data.</text>
</comment>
<dbReference type="GO" id="GO:0012505">
    <property type="term" value="C:endomembrane system"/>
    <property type="evidence" value="ECO:0007669"/>
    <property type="project" value="UniProtKB-SubCell"/>
</dbReference>
<dbReference type="PANTHER" id="PTHR12714">
    <property type="entry name" value="PROTEIN-S ISOPRENYLCYSTEINE O-METHYLTRANSFERASE"/>
    <property type="match status" value="1"/>
</dbReference>
<evidence type="ECO:0000256" key="5">
    <source>
        <dbReference type="SAM" id="Phobius"/>
    </source>
</evidence>
<dbReference type="GO" id="GO:0032259">
    <property type="term" value="P:methylation"/>
    <property type="evidence" value="ECO:0007669"/>
    <property type="project" value="UniProtKB-KW"/>
</dbReference>